<sequence>MDRDLVGFTQNGAAVNNKYINRIDVIGQLCLNPGLHLGVCDTLCEKCTEVDDLNLDSDDIDEMDNCEAGTDLTVIVYDTLERDIHYHNLLKLRKLVKFNKV</sequence>
<dbReference type="EMBL" id="JBJQND010000007">
    <property type="protein sequence ID" value="KAL3871937.1"/>
    <property type="molecule type" value="Genomic_DNA"/>
</dbReference>
<accession>A0ABD3WDE5</accession>
<dbReference type="AlphaFoldDB" id="A0ABD3WDE5"/>
<keyword evidence="3" id="KW-1185">Reference proteome</keyword>
<evidence type="ECO:0000313" key="3">
    <source>
        <dbReference type="Proteomes" id="UP001634394"/>
    </source>
</evidence>
<name>A0ABD3WDE5_SINWO</name>
<comment type="caution">
    <text evidence="1">The sequence shown here is derived from an EMBL/GenBank/DDBJ whole genome shotgun (WGS) entry which is preliminary data.</text>
</comment>
<evidence type="ECO:0000313" key="2">
    <source>
        <dbReference type="EMBL" id="KAL3872275.1"/>
    </source>
</evidence>
<proteinExistence type="predicted"/>
<protein>
    <submittedName>
        <fullName evidence="1">Uncharacterized protein</fullName>
    </submittedName>
</protein>
<gene>
    <name evidence="1" type="ORF">ACJMK2_039909</name>
    <name evidence="2" type="ORF">ACJMK2_040209</name>
</gene>
<reference evidence="1 3" key="1">
    <citation type="submission" date="2024-11" db="EMBL/GenBank/DDBJ databases">
        <title>Chromosome-level genome assembly of the freshwater bivalve Anodonta woodiana.</title>
        <authorList>
            <person name="Chen X."/>
        </authorList>
    </citation>
    <scope>NUCLEOTIDE SEQUENCE [LARGE SCALE GENOMIC DNA]</scope>
    <source>
        <strain evidence="1">MN2024</strain>
        <tissue evidence="1">Gills</tissue>
    </source>
</reference>
<dbReference type="EMBL" id="JBJQND010000007">
    <property type="protein sequence ID" value="KAL3872275.1"/>
    <property type="molecule type" value="Genomic_DNA"/>
</dbReference>
<dbReference type="Proteomes" id="UP001634394">
    <property type="component" value="Unassembled WGS sequence"/>
</dbReference>
<evidence type="ECO:0000313" key="1">
    <source>
        <dbReference type="EMBL" id="KAL3871937.1"/>
    </source>
</evidence>
<organism evidence="1 3">
    <name type="scientific">Sinanodonta woodiana</name>
    <name type="common">Chinese pond mussel</name>
    <name type="synonym">Anodonta woodiana</name>
    <dbReference type="NCBI Taxonomy" id="1069815"/>
    <lineage>
        <taxon>Eukaryota</taxon>
        <taxon>Metazoa</taxon>
        <taxon>Spiralia</taxon>
        <taxon>Lophotrochozoa</taxon>
        <taxon>Mollusca</taxon>
        <taxon>Bivalvia</taxon>
        <taxon>Autobranchia</taxon>
        <taxon>Heteroconchia</taxon>
        <taxon>Palaeoheterodonta</taxon>
        <taxon>Unionida</taxon>
        <taxon>Unionoidea</taxon>
        <taxon>Unionidae</taxon>
        <taxon>Unioninae</taxon>
        <taxon>Sinanodonta</taxon>
    </lineage>
</organism>